<name>A0ABV8LZL4_9ACTN</name>
<evidence type="ECO:0000313" key="7">
    <source>
        <dbReference type="EMBL" id="MFC4135904.1"/>
    </source>
</evidence>
<dbReference type="PROSITE" id="PS01081">
    <property type="entry name" value="HTH_TETR_1"/>
    <property type="match status" value="1"/>
</dbReference>
<dbReference type="SUPFAM" id="SSF46689">
    <property type="entry name" value="Homeodomain-like"/>
    <property type="match status" value="1"/>
</dbReference>
<evidence type="ECO:0000259" key="6">
    <source>
        <dbReference type="PROSITE" id="PS50977"/>
    </source>
</evidence>
<dbReference type="InterPro" id="IPR009057">
    <property type="entry name" value="Homeodomain-like_sf"/>
</dbReference>
<dbReference type="InterPro" id="IPR050109">
    <property type="entry name" value="HTH-type_TetR-like_transc_reg"/>
</dbReference>
<feature type="domain" description="HTH tetR-type" evidence="6">
    <location>
        <begin position="1"/>
        <end position="60"/>
    </location>
</feature>
<gene>
    <name evidence="7" type="ORF">ACFOZ4_35320</name>
</gene>
<dbReference type="InterPro" id="IPR036271">
    <property type="entry name" value="Tet_transcr_reg_TetR-rel_C_sf"/>
</dbReference>
<dbReference type="InterPro" id="IPR001647">
    <property type="entry name" value="HTH_TetR"/>
</dbReference>
<evidence type="ECO:0000256" key="2">
    <source>
        <dbReference type="ARBA" id="ARBA00023015"/>
    </source>
</evidence>
<dbReference type="Proteomes" id="UP001595816">
    <property type="component" value="Unassembled WGS sequence"/>
</dbReference>
<keyword evidence="2" id="KW-0805">Transcription regulation</keyword>
<keyword evidence="1" id="KW-0678">Repressor</keyword>
<evidence type="ECO:0000256" key="4">
    <source>
        <dbReference type="ARBA" id="ARBA00023163"/>
    </source>
</evidence>
<dbReference type="InterPro" id="IPR041490">
    <property type="entry name" value="KstR2_TetR_C"/>
</dbReference>
<protein>
    <submittedName>
        <fullName evidence="7">TetR/AcrR family transcriptional regulator</fullName>
    </submittedName>
</protein>
<sequence length="187" mass="20881">MVRERILACAVELFAANGYDATSVQQVVARAGVTKGALYHYFGAKEDLLFEIYHSLLADQLARLDAIVARKADPATTLREIIRSLAETTSENSRAVAVFSREASRLDEERWQTLRAEWRRYQDTVRGIIRDAQESGVFAAYASPEVISWAIFGVNTSMPTWFRPDGPKKAVEIADELADFVLAGLRP</sequence>
<dbReference type="RefSeq" id="WP_253762489.1">
    <property type="nucleotide sequence ID" value="NZ_JAMZDZ010000001.1"/>
</dbReference>
<evidence type="ECO:0000256" key="1">
    <source>
        <dbReference type="ARBA" id="ARBA00022491"/>
    </source>
</evidence>
<dbReference type="Pfam" id="PF17932">
    <property type="entry name" value="TetR_C_24"/>
    <property type="match status" value="1"/>
</dbReference>
<reference evidence="8" key="1">
    <citation type="journal article" date="2019" name="Int. J. Syst. Evol. Microbiol.">
        <title>The Global Catalogue of Microorganisms (GCM) 10K type strain sequencing project: providing services to taxonomists for standard genome sequencing and annotation.</title>
        <authorList>
            <consortium name="The Broad Institute Genomics Platform"/>
            <consortium name="The Broad Institute Genome Sequencing Center for Infectious Disease"/>
            <person name="Wu L."/>
            <person name="Ma J."/>
        </authorList>
    </citation>
    <scope>NUCLEOTIDE SEQUENCE [LARGE SCALE GENOMIC DNA]</scope>
    <source>
        <strain evidence="8">CGMCC 4.7289</strain>
    </source>
</reference>
<dbReference type="EMBL" id="JBHSAY010000028">
    <property type="protein sequence ID" value="MFC4135904.1"/>
    <property type="molecule type" value="Genomic_DNA"/>
</dbReference>
<dbReference type="PANTHER" id="PTHR30055">
    <property type="entry name" value="HTH-TYPE TRANSCRIPTIONAL REGULATOR RUTR"/>
    <property type="match status" value="1"/>
</dbReference>
<evidence type="ECO:0000256" key="5">
    <source>
        <dbReference type="PROSITE-ProRule" id="PRU00335"/>
    </source>
</evidence>
<organism evidence="7 8">
    <name type="scientific">Hamadaea flava</name>
    <dbReference type="NCBI Taxonomy" id="1742688"/>
    <lineage>
        <taxon>Bacteria</taxon>
        <taxon>Bacillati</taxon>
        <taxon>Actinomycetota</taxon>
        <taxon>Actinomycetes</taxon>
        <taxon>Micromonosporales</taxon>
        <taxon>Micromonosporaceae</taxon>
        <taxon>Hamadaea</taxon>
    </lineage>
</organism>
<keyword evidence="4" id="KW-0804">Transcription</keyword>
<evidence type="ECO:0000256" key="3">
    <source>
        <dbReference type="ARBA" id="ARBA00023125"/>
    </source>
</evidence>
<dbReference type="Gene3D" id="1.10.357.10">
    <property type="entry name" value="Tetracycline Repressor, domain 2"/>
    <property type="match status" value="1"/>
</dbReference>
<dbReference type="Gene3D" id="1.10.10.60">
    <property type="entry name" value="Homeodomain-like"/>
    <property type="match status" value="1"/>
</dbReference>
<dbReference type="InterPro" id="IPR023772">
    <property type="entry name" value="DNA-bd_HTH_TetR-type_CS"/>
</dbReference>
<comment type="caution">
    <text evidence="7">The sequence shown here is derived from an EMBL/GenBank/DDBJ whole genome shotgun (WGS) entry which is preliminary data.</text>
</comment>
<keyword evidence="3 5" id="KW-0238">DNA-binding</keyword>
<dbReference type="PROSITE" id="PS50977">
    <property type="entry name" value="HTH_TETR_2"/>
    <property type="match status" value="1"/>
</dbReference>
<dbReference type="PRINTS" id="PR00455">
    <property type="entry name" value="HTHTETR"/>
</dbReference>
<dbReference type="PANTHER" id="PTHR30055:SF175">
    <property type="entry name" value="HTH-TYPE TRANSCRIPTIONAL REPRESSOR KSTR2"/>
    <property type="match status" value="1"/>
</dbReference>
<feature type="DNA-binding region" description="H-T-H motif" evidence="5">
    <location>
        <begin position="23"/>
        <end position="42"/>
    </location>
</feature>
<dbReference type="Pfam" id="PF00440">
    <property type="entry name" value="TetR_N"/>
    <property type="match status" value="1"/>
</dbReference>
<proteinExistence type="predicted"/>
<dbReference type="SUPFAM" id="SSF48498">
    <property type="entry name" value="Tetracyclin repressor-like, C-terminal domain"/>
    <property type="match status" value="1"/>
</dbReference>
<keyword evidence="8" id="KW-1185">Reference proteome</keyword>
<accession>A0ABV8LZL4</accession>
<evidence type="ECO:0000313" key="8">
    <source>
        <dbReference type="Proteomes" id="UP001595816"/>
    </source>
</evidence>